<dbReference type="RefSeq" id="YP_010084025.1">
    <property type="nucleotide sequence ID" value="NC_055059.1"/>
</dbReference>
<name>A0A4D6E2V8_9VIRU</name>
<keyword evidence="2" id="KW-1185">Reference proteome</keyword>
<evidence type="ECO:0000313" key="1">
    <source>
        <dbReference type="EMBL" id="QBZ72834.1"/>
    </source>
</evidence>
<accession>A0A4D6E2V8</accession>
<dbReference type="Proteomes" id="UP000297022">
    <property type="component" value="Segment"/>
</dbReference>
<dbReference type="KEGG" id="vg:65073095"/>
<reference evidence="1 2" key="1">
    <citation type="submission" date="2019-03" db="EMBL/GenBank/DDBJ databases">
        <authorList>
            <person name="Kuo N.K."/>
            <person name="Parsa S."/>
            <person name="Addai K."/>
            <person name="Agarwal S."/>
            <person name="Ahmad I.M."/>
            <person name="Alumyar Y.S."/>
            <person name="An J."/>
            <person name="Antar T.E."/>
            <person name="Antony V."/>
            <person name="Arvin L.E."/>
            <person name="Atanasoff K.E."/>
            <person name="Ati R."/>
            <person name="Batista A."/>
            <person name="Bembuh M.L."/>
            <person name="Bhardvaj T.B."/>
            <person name="Brown C.J."/>
            <person name="Butt S.T."/>
            <person name="Cahn D."/>
            <person name="Canales I.-I."/>
            <person name="Carr K."/>
            <person name="Chen K.Z."/>
            <person name="Chen M."/>
            <person name="Chigurupati S."/>
            <person name="Chou C."/>
            <person name="Chung C.S."/>
            <person name="Cole S.T."/>
            <person name="Colson C.L."/>
            <person name="Dent D.M."/>
            <person name="Djiogo E.M."/>
            <person name="Domrachev B.M."/>
            <person name="Dwivedi J."/>
            <person name="Ehsani C."/>
            <person name="Essien U.A."/>
            <person name="Fakhar A."/>
            <person name="Flood S.H."/>
            <person name="Furletti G."/>
            <person name="Gebreegziabher M."/>
            <person name="Goralski S.M."/>
            <person name="Gruver-Williams A."/>
            <person name="Guldan M.L."/>
            <person name="Gurung S."/>
            <person name="Heo K."/>
            <person name="John R.A."/>
            <person name="Kabir L."/>
            <person name="Kaira H."/>
            <person name="Kane M.S."/>
            <person name="Karanja M."/>
            <person name="Karley A.N."/>
            <person name="Khan A.M."/>
            <person name="Khan A."/>
            <person name="Kharel S."/>
            <person name="Kidane M."/>
            <person name="Konanur P."/>
            <person name="Lahijan N."/>
            <person name="Lamm D.N."/>
            <person name="Lance S.V."/>
            <person name="Le C."/>
            <person name="Lee C.H."/>
            <person name="Leka D."/>
            <person name="Li C."/>
            <person name="Lim S.Y."/>
            <person name="Lo J."/>
            <person name="Ludwig S."/>
            <person name="Mahaney V.M."/>
            <person name="Mangukiya A."/>
            <person name="Mani D."/>
            <person name="Mariano P."/>
            <person name="Markward M.L."/>
            <person name="Mbaekwe U."/>
            <person name="McGowan H."/>
            <person name="McNamara A."/>
            <person name="Mebrahtu S."/>
            <person name="Mohamed A."/>
            <person name="Mohamed M.E."/>
            <person name="Muntaka F."/>
            <person name="Naqvi T."/>
            <person name="Nengel A.M."/>
            <person name="Neupane S."/>
            <person name="Nguyen J."/>
            <person name="Nguyen J."/>
            <person name="Nwoji I.C."/>
            <person name="Okusolubo T.A."/>
            <person name="Paek J."/>
            <person name="Pandithakoralag H."/>
            <person name="Perry C."/>
            <person name="Petrie C.R."/>
            <person name="Poteshman G.A."/>
            <person name="Quiros D."/>
            <person name="Rana S."/>
            <person name="Reister J."/>
            <person name="Reyes E."/>
            <person name="Riaz H.S."/>
            <person name="Roach T.L."/>
            <person name="Saikali A."/>
            <person name="Scalsky R."/>
            <person name="Schultz J.A."/>
            <person name="Scott C.F."/>
            <person name="Sekira M.D."/>
            <person name="Shee C.S."/>
            <person name="Shultz P."/>
            <person name="Siarez J.A."/>
            <person name="Singh S."/>
            <person name="Smith F.R."/>
            <person name="Smith S.A."/>
            <person name="Sobers S."/>
            <person name="Sobowale A.O."/>
            <person name="Somoza K.A."/>
            <person name="Song M."/>
            <person name="Spruill R.A."/>
            <person name="Subedi A."/>
            <person name="Taj A.B."/>
            <person name="Thomas J."/>
            <person name="Todd J.C."/>
            <person name="Tran T."/>
            <person name="Varghese J."/>
            <person name="Vartanian E."/>
            <person name="Vega A."/>
            <person name="Vong A."/>
            <person name="Walter A.J."/>
            <person name="Wessel M.E."/>
            <person name="Azam A.M."/>
            <person name="Blocker D."/>
            <person name="Naeem N.-U.-A."/>
            <person name="Patel R."/>
            <person name="Shakarov P."/>
            <person name="Xie C.L."/>
            <person name="Zolnerowich N."/>
            <person name="Correa-Mendez M."/>
            <person name="Fabian M."/>
            <person name="Fishbein J."/>
            <person name="Harkles L."/>
            <person name="Reger N."/>
            <person name="Saleh S."/>
            <person name="deCarvalho T."/>
            <person name="Erill I."/>
            <person name="Caruso S.M."/>
            <person name="Garlena R.A."/>
            <person name="Russell D.A."/>
            <person name="Pope W.H."/>
            <person name="Jacobs-Sera D."/>
            <person name="Hatfull G.F."/>
        </authorList>
    </citation>
    <scope>NUCLEOTIDE SEQUENCE [LARGE SCALE GENOMIC DNA]</scope>
</reference>
<sequence length="59" mass="6623">MAAQRSMKDKMMAAMLKDKGIARTTGQCPRCHKFAYSIKNQNSLILHLNGCQGRRAKVN</sequence>
<dbReference type="EMBL" id="MK620900">
    <property type="protein sequence ID" value="QBZ72834.1"/>
    <property type="molecule type" value="Genomic_DNA"/>
</dbReference>
<evidence type="ECO:0000313" key="2">
    <source>
        <dbReference type="Proteomes" id="UP000297022"/>
    </source>
</evidence>
<proteinExistence type="predicted"/>
<dbReference type="GeneID" id="65073095"/>
<organism evidence="1 2">
    <name type="scientific">Streptomyces phage Forthebois</name>
    <dbReference type="NCBI Taxonomy" id="2562185"/>
    <lineage>
        <taxon>Viruses</taxon>
        <taxon>Varidnaviria</taxon>
        <taxon>Bamfordvirae</taxon>
        <taxon>Preplasmiviricota</taxon>
        <taxon>Prepoliviricotina</taxon>
        <taxon>Tectiliviricetes</taxon>
        <taxon>Kalamavirales</taxon>
        <taxon>Tectiviridae</taxon>
        <taxon>Deltatectivirus</taxon>
        <taxon>Deltatectivirus forthebois</taxon>
    </lineage>
</organism>
<gene>
    <name evidence="1" type="primary">1</name>
    <name evidence="1" type="ORF">SEA_FORTHEBOIS_1</name>
</gene>
<protein>
    <submittedName>
        <fullName evidence="1">Uncharacterized protein</fullName>
    </submittedName>
</protein>